<dbReference type="GeneID" id="92014262"/>
<feature type="region of interest" description="Disordered" evidence="6">
    <location>
        <begin position="292"/>
        <end position="328"/>
    </location>
</feature>
<dbReference type="PANTHER" id="PTHR33048:SF47">
    <property type="entry name" value="INTEGRAL MEMBRANE PROTEIN-RELATED"/>
    <property type="match status" value="1"/>
</dbReference>
<accession>A0ABR3BXT3</accession>
<comment type="subcellular location">
    <subcellularLocation>
        <location evidence="1">Membrane</location>
        <topology evidence="1">Multi-pass membrane protein</topology>
    </subcellularLocation>
</comment>
<evidence type="ECO:0000256" key="1">
    <source>
        <dbReference type="ARBA" id="ARBA00004141"/>
    </source>
</evidence>
<dbReference type="Pfam" id="PF20684">
    <property type="entry name" value="Fung_rhodopsin"/>
    <property type="match status" value="2"/>
</dbReference>
<evidence type="ECO:0000256" key="7">
    <source>
        <dbReference type="SAM" id="Phobius"/>
    </source>
</evidence>
<evidence type="ECO:0000313" key="10">
    <source>
        <dbReference type="Proteomes" id="UP001430584"/>
    </source>
</evidence>
<evidence type="ECO:0000256" key="5">
    <source>
        <dbReference type="ARBA" id="ARBA00038359"/>
    </source>
</evidence>
<feature type="compositionally biased region" description="Low complexity" evidence="6">
    <location>
        <begin position="301"/>
        <end position="315"/>
    </location>
</feature>
<dbReference type="InterPro" id="IPR052337">
    <property type="entry name" value="SAT4-like"/>
</dbReference>
<evidence type="ECO:0000256" key="4">
    <source>
        <dbReference type="ARBA" id="ARBA00023136"/>
    </source>
</evidence>
<keyword evidence="2 7" id="KW-0812">Transmembrane</keyword>
<organism evidence="9 10">
    <name type="scientific">Diplodia seriata</name>
    <dbReference type="NCBI Taxonomy" id="420778"/>
    <lineage>
        <taxon>Eukaryota</taxon>
        <taxon>Fungi</taxon>
        <taxon>Dikarya</taxon>
        <taxon>Ascomycota</taxon>
        <taxon>Pezizomycotina</taxon>
        <taxon>Dothideomycetes</taxon>
        <taxon>Dothideomycetes incertae sedis</taxon>
        <taxon>Botryosphaeriales</taxon>
        <taxon>Botryosphaeriaceae</taxon>
        <taxon>Diplodia</taxon>
    </lineage>
</organism>
<comment type="similarity">
    <text evidence="5">Belongs to the SAT4 family.</text>
</comment>
<evidence type="ECO:0000256" key="3">
    <source>
        <dbReference type="ARBA" id="ARBA00022989"/>
    </source>
</evidence>
<protein>
    <recommendedName>
        <fullName evidence="8">Rhodopsin domain-containing protein</fullName>
    </recommendedName>
</protein>
<feature type="transmembrane region" description="Helical" evidence="7">
    <location>
        <begin position="87"/>
        <end position="105"/>
    </location>
</feature>
<feature type="transmembrane region" description="Helical" evidence="7">
    <location>
        <begin position="187"/>
        <end position="208"/>
    </location>
</feature>
<feature type="domain" description="Rhodopsin" evidence="8">
    <location>
        <begin position="38"/>
        <end position="163"/>
    </location>
</feature>
<keyword evidence="10" id="KW-1185">Reference proteome</keyword>
<comment type="caution">
    <text evidence="9">The sequence shown here is derived from an EMBL/GenBank/DDBJ whole genome shotgun (WGS) entry which is preliminary data.</text>
</comment>
<evidence type="ECO:0000259" key="8">
    <source>
        <dbReference type="Pfam" id="PF20684"/>
    </source>
</evidence>
<dbReference type="RefSeq" id="XP_066627849.1">
    <property type="nucleotide sequence ID" value="XM_066781566.1"/>
</dbReference>
<gene>
    <name evidence="9" type="ORF">SLS55_010177</name>
</gene>
<sequence>MSSARQSSPQMLAPETLQPLCYWTITPLFIVTVVTTLIRVYIRHYIKSFGWDDWAAATLLVTMMKLLPCGERPSNLLLRQGLFAIEIYYVWMHFHLKLGFLLFYLRLSHLKSFRIAVYLTMGFNGVLTVGMWLLYFLQCTPLEAFWNPVKYPTPNCLDTSVTYFVPYSLVSSRPPSAPPPNTDRRPLQIMVLDIIILVLPIQTVWSLQMTLRRRLAVLGVICTGGAAVLISALRIMVLLEFSASPDFTWTLGKMIIVSAFEINIAIIASNMPSIKALWLNWQGGTLNTSQRSKYSQHHQLSDMPSSSNHHSSAVSRHPRDNGDNVSEESLVTKEAHVVVTGHEELHHGATVRYSASQGV</sequence>
<evidence type="ECO:0000256" key="6">
    <source>
        <dbReference type="SAM" id="MobiDB-lite"/>
    </source>
</evidence>
<feature type="transmembrane region" description="Helical" evidence="7">
    <location>
        <begin position="215"/>
        <end position="237"/>
    </location>
</feature>
<name>A0ABR3BXT3_9PEZI</name>
<reference evidence="9 10" key="1">
    <citation type="submission" date="2024-02" db="EMBL/GenBank/DDBJ databases">
        <title>De novo assembly and annotation of 12 fungi associated with fruit tree decline syndrome in Ontario, Canada.</title>
        <authorList>
            <person name="Sulman M."/>
            <person name="Ellouze W."/>
            <person name="Ilyukhin E."/>
        </authorList>
    </citation>
    <scope>NUCLEOTIDE SEQUENCE [LARGE SCALE GENOMIC DNA]</scope>
    <source>
        <strain evidence="9 10">FDS-637</strain>
    </source>
</reference>
<feature type="transmembrane region" description="Helical" evidence="7">
    <location>
        <begin position="249"/>
        <end position="268"/>
    </location>
</feature>
<keyword evidence="4 7" id="KW-0472">Membrane</keyword>
<dbReference type="PANTHER" id="PTHR33048">
    <property type="entry name" value="PTH11-LIKE INTEGRAL MEMBRANE PROTEIN (AFU_ORTHOLOGUE AFUA_5G11245)"/>
    <property type="match status" value="1"/>
</dbReference>
<dbReference type="InterPro" id="IPR049326">
    <property type="entry name" value="Rhodopsin_dom_fungi"/>
</dbReference>
<keyword evidence="3 7" id="KW-1133">Transmembrane helix</keyword>
<feature type="transmembrane region" description="Helical" evidence="7">
    <location>
        <begin position="20"/>
        <end position="42"/>
    </location>
</feature>
<evidence type="ECO:0000256" key="2">
    <source>
        <dbReference type="ARBA" id="ARBA00022692"/>
    </source>
</evidence>
<proteinExistence type="inferred from homology"/>
<evidence type="ECO:0000313" key="9">
    <source>
        <dbReference type="EMBL" id="KAL0253205.1"/>
    </source>
</evidence>
<dbReference type="Proteomes" id="UP001430584">
    <property type="component" value="Unassembled WGS sequence"/>
</dbReference>
<feature type="domain" description="Rhodopsin" evidence="8">
    <location>
        <begin position="190"/>
        <end position="278"/>
    </location>
</feature>
<feature type="transmembrane region" description="Helical" evidence="7">
    <location>
        <begin position="117"/>
        <end position="137"/>
    </location>
</feature>
<dbReference type="EMBL" id="JAJVCZ030000012">
    <property type="protein sequence ID" value="KAL0253205.1"/>
    <property type="molecule type" value="Genomic_DNA"/>
</dbReference>